<dbReference type="InterPro" id="IPR036188">
    <property type="entry name" value="FAD/NAD-bd_sf"/>
</dbReference>
<dbReference type="PANTHER" id="PTHR10961:SF7">
    <property type="entry name" value="FAD DEPENDENT OXIDOREDUCTASE DOMAIN-CONTAINING PROTEIN"/>
    <property type="match status" value="1"/>
</dbReference>
<protein>
    <submittedName>
        <fullName evidence="6">N-methyl-L-tryptophan oxidase</fullName>
    </submittedName>
</protein>
<evidence type="ECO:0000256" key="1">
    <source>
        <dbReference type="ARBA" id="ARBA00001974"/>
    </source>
</evidence>
<gene>
    <name evidence="6" type="ORF">ENS64_09100</name>
</gene>
<dbReference type="GO" id="GO:0050660">
    <property type="term" value="F:flavin adenine dinucleotide binding"/>
    <property type="evidence" value="ECO:0007669"/>
    <property type="project" value="InterPro"/>
</dbReference>
<dbReference type="GO" id="GO:0008115">
    <property type="term" value="F:sarcosine oxidase activity"/>
    <property type="evidence" value="ECO:0007669"/>
    <property type="project" value="TreeGrafter"/>
</dbReference>
<dbReference type="EMBL" id="DSVQ01000012">
    <property type="protein sequence ID" value="HGT39401.1"/>
    <property type="molecule type" value="Genomic_DNA"/>
</dbReference>
<keyword evidence="4" id="KW-0560">Oxidoreductase</keyword>
<evidence type="ECO:0000259" key="5">
    <source>
        <dbReference type="Pfam" id="PF01266"/>
    </source>
</evidence>
<organism evidence="6">
    <name type="scientific">Schlesneria paludicola</name>
    <dbReference type="NCBI Taxonomy" id="360056"/>
    <lineage>
        <taxon>Bacteria</taxon>
        <taxon>Pseudomonadati</taxon>
        <taxon>Planctomycetota</taxon>
        <taxon>Planctomycetia</taxon>
        <taxon>Planctomycetales</taxon>
        <taxon>Planctomycetaceae</taxon>
        <taxon>Schlesneria</taxon>
    </lineage>
</organism>
<proteinExistence type="predicted"/>
<evidence type="ECO:0000256" key="4">
    <source>
        <dbReference type="ARBA" id="ARBA00023002"/>
    </source>
</evidence>
<dbReference type="SUPFAM" id="SSF54373">
    <property type="entry name" value="FAD-linked reductases, C-terminal domain"/>
    <property type="match status" value="1"/>
</dbReference>
<evidence type="ECO:0000313" key="6">
    <source>
        <dbReference type="EMBL" id="HGT39401.1"/>
    </source>
</evidence>
<dbReference type="NCBIfam" id="NF008425">
    <property type="entry name" value="PRK11259.1"/>
    <property type="match status" value="1"/>
</dbReference>
<comment type="caution">
    <text evidence="6">The sequence shown here is derived from an EMBL/GenBank/DDBJ whole genome shotgun (WGS) entry which is preliminary data.</text>
</comment>
<dbReference type="SUPFAM" id="SSF51905">
    <property type="entry name" value="FAD/NAD(P)-binding domain"/>
    <property type="match status" value="1"/>
</dbReference>
<keyword evidence="3" id="KW-0274">FAD</keyword>
<name>A0A7C4QI39_9PLAN</name>
<reference evidence="6" key="1">
    <citation type="journal article" date="2020" name="mSystems">
        <title>Genome- and Community-Level Interaction Insights into Carbon Utilization and Element Cycling Functions of Hydrothermarchaeota in Hydrothermal Sediment.</title>
        <authorList>
            <person name="Zhou Z."/>
            <person name="Liu Y."/>
            <person name="Xu W."/>
            <person name="Pan J."/>
            <person name="Luo Z.H."/>
            <person name="Li M."/>
        </authorList>
    </citation>
    <scope>NUCLEOTIDE SEQUENCE [LARGE SCALE GENOMIC DNA]</scope>
    <source>
        <strain evidence="6">SpSt-508</strain>
    </source>
</reference>
<sequence>MRSTFDVIVLGVGGFGSAACYHLARRGLRVLGLEQFGCAHDRGSSHGETRIIRLAYFEHPSYVPLLRRTYALWAELETAMRRPLFRRSRLLLSGPPDGETIRGAQEAARLHGLSVQHMTAEEARRAFPGMAVPEAHAVVLEPDAGFLHVEDCVRGHWEQAVAAGAEIRVGIQAREWSAVGGGVRVRTDQGDFEAAHLVLTAGAWTSSLLREPRLPLTVVRKFVGWFGTEGGAYHVDSGYPAFYFEQPEGAFYGFPSLDGRTVKVAEHTGGQPVAEPGTVDREVRPEDLASLIPFLRQVLPSVREELVRHSVCLYTLTPDRHFVVDRHPDWPQVCLAAGFSGHGFKFTPVVGEVLADWVHTGRTAAPIEFLRLSRLAPATA</sequence>
<dbReference type="Gene3D" id="3.30.9.10">
    <property type="entry name" value="D-Amino Acid Oxidase, subunit A, domain 2"/>
    <property type="match status" value="1"/>
</dbReference>
<accession>A0A7C4QI39</accession>
<evidence type="ECO:0000256" key="3">
    <source>
        <dbReference type="ARBA" id="ARBA00022827"/>
    </source>
</evidence>
<comment type="cofactor">
    <cofactor evidence="1">
        <name>FAD</name>
        <dbReference type="ChEBI" id="CHEBI:57692"/>
    </cofactor>
</comment>
<dbReference type="InterPro" id="IPR006076">
    <property type="entry name" value="FAD-dep_OxRdtase"/>
</dbReference>
<feature type="domain" description="FAD dependent oxidoreductase" evidence="5">
    <location>
        <begin position="6"/>
        <end position="357"/>
    </location>
</feature>
<dbReference type="Gene3D" id="3.50.50.60">
    <property type="entry name" value="FAD/NAD(P)-binding domain"/>
    <property type="match status" value="1"/>
</dbReference>
<dbReference type="InterPro" id="IPR045170">
    <property type="entry name" value="MTOX"/>
</dbReference>
<dbReference type="PROSITE" id="PS51257">
    <property type="entry name" value="PROKAR_LIPOPROTEIN"/>
    <property type="match status" value="1"/>
</dbReference>
<dbReference type="AlphaFoldDB" id="A0A7C4QI39"/>
<dbReference type="PANTHER" id="PTHR10961">
    <property type="entry name" value="PEROXISOMAL SARCOSINE OXIDASE"/>
    <property type="match status" value="1"/>
</dbReference>
<dbReference type="Pfam" id="PF01266">
    <property type="entry name" value="DAO"/>
    <property type="match status" value="1"/>
</dbReference>
<evidence type="ECO:0000256" key="2">
    <source>
        <dbReference type="ARBA" id="ARBA00022630"/>
    </source>
</evidence>
<keyword evidence="2" id="KW-0285">Flavoprotein</keyword>